<dbReference type="Gene3D" id="1.10.510.10">
    <property type="entry name" value="Transferase(Phosphotransferase) domain 1"/>
    <property type="match status" value="1"/>
</dbReference>
<name>A0ABD2KS07_9BILA</name>
<dbReference type="Proteomes" id="UP001620626">
    <property type="component" value="Unassembled WGS sequence"/>
</dbReference>
<evidence type="ECO:0000259" key="2">
    <source>
        <dbReference type="Pfam" id="PF00069"/>
    </source>
</evidence>
<accession>A0ABD2KS07</accession>
<comment type="caution">
    <text evidence="3">The sequence shown here is derived from an EMBL/GenBank/DDBJ whole genome shotgun (WGS) entry which is preliminary data.</text>
</comment>
<gene>
    <name evidence="3" type="ORF">niasHT_029082</name>
</gene>
<protein>
    <recommendedName>
        <fullName evidence="2">Protein kinase domain-containing protein</fullName>
    </recommendedName>
</protein>
<evidence type="ECO:0000313" key="3">
    <source>
        <dbReference type="EMBL" id="KAL3105666.1"/>
    </source>
</evidence>
<dbReference type="InterPro" id="IPR000719">
    <property type="entry name" value="Prot_kinase_dom"/>
</dbReference>
<feature type="domain" description="Protein kinase" evidence="2">
    <location>
        <begin position="214"/>
        <end position="348"/>
    </location>
</feature>
<keyword evidence="1" id="KW-0732">Signal</keyword>
<evidence type="ECO:0000313" key="4">
    <source>
        <dbReference type="Proteomes" id="UP001620626"/>
    </source>
</evidence>
<evidence type="ECO:0000256" key="1">
    <source>
        <dbReference type="SAM" id="SignalP"/>
    </source>
</evidence>
<sequence>MVFSLLFTFVSFLALPCCGLAGHSLLGNAAAASSSTSPSATIVHKPAFGRHSSVPMMRNNGIVPMRKFSSSKSFKISAKLDGERKNAFLTKPIKSMTDEEAEVPTVFHEQIGEENDQDNQTDNYVLFPIYWHAVLNHFDGKVPAKIIANILCRLIAALKLCKGNHDYDVITSKIDFDGILTAQHFLTKPIFRETEIRGNITFIVKKIDVPTNLSLAYMSPEQVMHNSFDHSTEEDIVWSLGVMLFTMLINRHPLQGMANEHFNLAQQNANNKNNRTVDIVRFLANSSEEDMVPKWRKMISFYVRSEQELPLEYLKLSIGDGNDHALLIPVIERCLQMQKQQRISLCRLRKTLEEIVEEIENAN</sequence>
<keyword evidence="4" id="KW-1185">Reference proteome</keyword>
<organism evidence="3 4">
    <name type="scientific">Heterodera trifolii</name>
    <dbReference type="NCBI Taxonomy" id="157864"/>
    <lineage>
        <taxon>Eukaryota</taxon>
        <taxon>Metazoa</taxon>
        <taxon>Ecdysozoa</taxon>
        <taxon>Nematoda</taxon>
        <taxon>Chromadorea</taxon>
        <taxon>Rhabditida</taxon>
        <taxon>Tylenchina</taxon>
        <taxon>Tylenchomorpha</taxon>
        <taxon>Tylenchoidea</taxon>
        <taxon>Heteroderidae</taxon>
        <taxon>Heteroderinae</taxon>
        <taxon>Heterodera</taxon>
    </lineage>
</organism>
<dbReference type="SUPFAM" id="SSF56112">
    <property type="entry name" value="Protein kinase-like (PK-like)"/>
    <property type="match status" value="1"/>
</dbReference>
<dbReference type="Pfam" id="PF00069">
    <property type="entry name" value="Pkinase"/>
    <property type="match status" value="1"/>
</dbReference>
<feature type="chain" id="PRO_5044777662" description="Protein kinase domain-containing protein" evidence="1">
    <location>
        <begin position="22"/>
        <end position="363"/>
    </location>
</feature>
<proteinExistence type="predicted"/>
<feature type="signal peptide" evidence="1">
    <location>
        <begin position="1"/>
        <end position="21"/>
    </location>
</feature>
<dbReference type="AlphaFoldDB" id="A0ABD2KS07"/>
<dbReference type="EMBL" id="JBICBT010000680">
    <property type="protein sequence ID" value="KAL3105666.1"/>
    <property type="molecule type" value="Genomic_DNA"/>
</dbReference>
<reference evidence="3 4" key="1">
    <citation type="submission" date="2024-10" db="EMBL/GenBank/DDBJ databases">
        <authorList>
            <person name="Kim D."/>
        </authorList>
    </citation>
    <scope>NUCLEOTIDE SEQUENCE [LARGE SCALE GENOMIC DNA]</scope>
    <source>
        <strain evidence="3">BH-2024</strain>
    </source>
</reference>
<dbReference type="InterPro" id="IPR011009">
    <property type="entry name" value="Kinase-like_dom_sf"/>
</dbReference>